<dbReference type="EMBL" id="SORE01000004">
    <property type="protein sequence ID" value="TDY52734.1"/>
    <property type="molecule type" value="Genomic_DNA"/>
</dbReference>
<name>A0A4R8M049_9BURK</name>
<gene>
    <name evidence="2" type="ORF">BX592_10416</name>
</gene>
<keyword evidence="1" id="KW-0732">Signal</keyword>
<feature type="chain" id="PRO_5020812612" evidence="1">
    <location>
        <begin position="24"/>
        <end position="183"/>
    </location>
</feature>
<dbReference type="Proteomes" id="UP000295509">
    <property type="component" value="Unassembled WGS sequence"/>
</dbReference>
<keyword evidence="3" id="KW-1185">Reference proteome</keyword>
<protein>
    <submittedName>
        <fullName evidence="2">Uncharacterized protein</fullName>
    </submittedName>
</protein>
<evidence type="ECO:0000313" key="3">
    <source>
        <dbReference type="Proteomes" id="UP000295509"/>
    </source>
</evidence>
<proteinExistence type="predicted"/>
<evidence type="ECO:0000313" key="2">
    <source>
        <dbReference type="EMBL" id="TDY52734.1"/>
    </source>
</evidence>
<reference evidence="2 3" key="1">
    <citation type="submission" date="2019-03" db="EMBL/GenBank/DDBJ databases">
        <title>Genomic Encyclopedia of Type Strains, Phase III (KMG-III): the genomes of soil and plant-associated and newly described type strains.</title>
        <authorList>
            <person name="Whitman W."/>
        </authorList>
    </citation>
    <scope>NUCLEOTIDE SEQUENCE [LARGE SCALE GENOMIC DNA]</scope>
    <source>
        <strain evidence="2 3">LMG 29544</strain>
    </source>
</reference>
<dbReference type="AlphaFoldDB" id="A0A4R8M049"/>
<sequence>MIVKRVVKGVVAGAALVSLLVHAQSSAQAETVNIAYQYGADIVAALASGDMQIGEVGSSPFAAAVSRGVPIEAVVLNALTGGSEALVVRNGAHIADPAFLLMDEPLGALDALTRELSNHLCTVDHRDRGRREPCREEPPACGRLAWRDALPAAASRGAAQRVAGDSNGPAHRARLRMVDARRG</sequence>
<dbReference type="Gene3D" id="3.40.190.10">
    <property type="entry name" value="Periplasmic binding protein-like II"/>
    <property type="match status" value="1"/>
</dbReference>
<dbReference type="SUPFAM" id="SSF53850">
    <property type="entry name" value="Periplasmic binding protein-like II"/>
    <property type="match status" value="1"/>
</dbReference>
<comment type="caution">
    <text evidence="2">The sequence shown here is derived from an EMBL/GenBank/DDBJ whole genome shotgun (WGS) entry which is preliminary data.</text>
</comment>
<accession>A0A4R8M049</accession>
<feature type="signal peptide" evidence="1">
    <location>
        <begin position="1"/>
        <end position="23"/>
    </location>
</feature>
<organism evidence="2 3">
    <name type="scientific">Paraburkholderia rhizosphaerae</name>
    <dbReference type="NCBI Taxonomy" id="480658"/>
    <lineage>
        <taxon>Bacteria</taxon>
        <taxon>Pseudomonadati</taxon>
        <taxon>Pseudomonadota</taxon>
        <taxon>Betaproteobacteria</taxon>
        <taxon>Burkholderiales</taxon>
        <taxon>Burkholderiaceae</taxon>
        <taxon>Paraburkholderia</taxon>
    </lineage>
</organism>
<evidence type="ECO:0000256" key="1">
    <source>
        <dbReference type="SAM" id="SignalP"/>
    </source>
</evidence>